<evidence type="ECO:0000313" key="19">
    <source>
        <dbReference type="EMBL" id="AOM83456.1"/>
    </source>
</evidence>
<keyword evidence="11" id="KW-0573">Peptidoglycan synthesis</keyword>
<dbReference type="PATRIC" id="fig|632773.3.peg.2211"/>
<name>A0A1D7QWS4_9BACI</name>
<comment type="catalytic activity">
    <reaction evidence="15">
        <text>Preferential cleavage: (Ac)2-L-Lys-D-Ala-|-D-Ala. Also transpeptidation of peptidyl-alanyl moieties that are N-acyl substituents of D-alanine.</text>
        <dbReference type="EC" id="3.4.16.4"/>
    </reaction>
</comment>
<comment type="similarity">
    <text evidence="3">In the N-terminal section; belongs to the glycosyltransferase 51 family.</text>
</comment>
<dbReference type="Proteomes" id="UP000094463">
    <property type="component" value="Chromosome"/>
</dbReference>
<evidence type="ECO:0000256" key="5">
    <source>
        <dbReference type="ARBA" id="ARBA00022645"/>
    </source>
</evidence>
<keyword evidence="12" id="KW-0472">Membrane</keyword>
<dbReference type="EMBL" id="CP012502">
    <property type="protein sequence ID" value="AOM83456.1"/>
    <property type="molecule type" value="Genomic_DNA"/>
</dbReference>
<reference evidence="19 20" key="1">
    <citation type="submission" date="2015-08" db="EMBL/GenBank/DDBJ databases">
        <title>The complete genome sequence of Bacillus beveridgei MLTeJB.</title>
        <authorList>
            <person name="Hanson T.E."/>
            <person name="Mesa C."/>
            <person name="Basesman S.M."/>
            <person name="Oremland R.S."/>
        </authorList>
    </citation>
    <scope>NUCLEOTIDE SEQUENCE [LARGE SCALE GENOMIC DNA]</scope>
    <source>
        <strain evidence="19 20">MLTeJB</strain>
    </source>
</reference>
<evidence type="ECO:0000313" key="20">
    <source>
        <dbReference type="Proteomes" id="UP000094463"/>
    </source>
</evidence>
<dbReference type="Gene3D" id="1.10.3810.10">
    <property type="entry name" value="Biosynthetic peptidoglycan transglycosylase-like"/>
    <property type="match status" value="1"/>
</dbReference>
<dbReference type="AlphaFoldDB" id="A0A1D7QWS4"/>
<keyword evidence="10" id="KW-0133">Cell shape</keyword>
<dbReference type="InterPro" id="IPR050396">
    <property type="entry name" value="Glycosyltr_51/Transpeptidase"/>
</dbReference>
<evidence type="ECO:0000256" key="8">
    <source>
        <dbReference type="ARBA" id="ARBA00022679"/>
    </source>
</evidence>
<dbReference type="GO" id="GO:0009252">
    <property type="term" value="P:peptidoglycan biosynthetic process"/>
    <property type="evidence" value="ECO:0007669"/>
    <property type="project" value="UniProtKB-KW"/>
</dbReference>
<comment type="subcellular location">
    <subcellularLocation>
        <location evidence="1">Cell membrane</location>
    </subcellularLocation>
</comment>
<evidence type="ECO:0000256" key="2">
    <source>
        <dbReference type="ARBA" id="ARBA00007090"/>
    </source>
</evidence>
<dbReference type="FunFam" id="1.10.3810.10:FF:000001">
    <property type="entry name" value="Penicillin-binding protein 1A"/>
    <property type="match status" value="1"/>
</dbReference>
<evidence type="ECO:0000256" key="6">
    <source>
        <dbReference type="ARBA" id="ARBA00022670"/>
    </source>
</evidence>
<dbReference type="STRING" id="632773.BBEV_2098"/>
<evidence type="ECO:0000256" key="12">
    <source>
        <dbReference type="ARBA" id="ARBA00023136"/>
    </source>
</evidence>
<evidence type="ECO:0000256" key="15">
    <source>
        <dbReference type="ARBA" id="ARBA00034000"/>
    </source>
</evidence>
<keyword evidence="7 19" id="KW-0328">Glycosyltransferase</keyword>
<accession>A0A1D7QWS4</accession>
<dbReference type="InterPro" id="IPR012338">
    <property type="entry name" value="Beta-lactam/transpept-like"/>
</dbReference>
<evidence type="ECO:0000256" key="1">
    <source>
        <dbReference type="ARBA" id="ARBA00004236"/>
    </source>
</evidence>
<organism evidence="19 20">
    <name type="scientific">Salisediminibacterium beveridgei</name>
    <dbReference type="NCBI Taxonomy" id="632773"/>
    <lineage>
        <taxon>Bacteria</taxon>
        <taxon>Bacillati</taxon>
        <taxon>Bacillota</taxon>
        <taxon>Bacilli</taxon>
        <taxon>Bacillales</taxon>
        <taxon>Bacillaceae</taxon>
        <taxon>Salisediminibacterium</taxon>
    </lineage>
</organism>
<dbReference type="OrthoDB" id="9766909at2"/>
<dbReference type="SUPFAM" id="SSF53955">
    <property type="entry name" value="Lysozyme-like"/>
    <property type="match status" value="1"/>
</dbReference>
<dbReference type="GO" id="GO:0005886">
    <property type="term" value="C:plasma membrane"/>
    <property type="evidence" value="ECO:0007669"/>
    <property type="project" value="UniProtKB-SubCell"/>
</dbReference>
<dbReference type="GO" id="GO:0008658">
    <property type="term" value="F:penicillin binding"/>
    <property type="evidence" value="ECO:0007669"/>
    <property type="project" value="InterPro"/>
</dbReference>
<evidence type="ECO:0000256" key="10">
    <source>
        <dbReference type="ARBA" id="ARBA00022960"/>
    </source>
</evidence>
<dbReference type="SUPFAM" id="SSF56601">
    <property type="entry name" value="beta-lactamase/transpeptidase-like"/>
    <property type="match status" value="1"/>
</dbReference>
<evidence type="ECO:0000256" key="16">
    <source>
        <dbReference type="ARBA" id="ARBA00049902"/>
    </source>
</evidence>
<dbReference type="Pfam" id="PF00905">
    <property type="entry name" value="Transpeptidase"/>
    <property type="match status" value="1"/>
</dbReference>
<keyword evidence="14" id="KW-0961">Cell wall biogenesis/degradation</keyword>
<dbReference type="Pfam" id="PF00912">
    <property type="entry name" value="Transgly"/>
    <property type="match status" value="1"/>
</dbReference>
<evidence type="ECO:0000256" key="13">
    <source>
        <dbReference type="ARBA" id="ARBA00023268"/>
    </source>
</evidence>
<dbReference type="InterPro" id="IPR036950">
    <property type="entry name" value="PBP_transglycosylase"/>
</dbReference>
<keyword evidence="20" id="KW-1185">Reference proteome</keyword>
<dbReference type="GO" id="GO:0071555">
    <property type="term" value="P:cell wall organization"/>
    <property type="evidence" value="ECO:0007669"/>
    <property type="project" value="UniProtKB-KW"/>
</dbReference>
<protein>
    <submittedName>
        <fullName evidence="19">Multimodular transpeptidase-transglycosylase</fullName>
        <ecNumber evidence="19">2.4.1.129</ecNumber>
        <ecNumber evidence="19">3.4.-.-</ecNumber>
    </submittedName>
</protein>
<gene>
    <name evidence="19" type="primary">pbpD</name>
    <name evidence="19" type="ORF">BBEV_2098</name>
</gene>
<evidence type="ECO:0000256" key="14">
    <source>
        <dbReference type="ARBA" id="ARBA00023316"/>
    </source>
</evidence>
<dbReference type="EC" id="2.4.1.129" evidence="19"/>
<dbReference type="GO" id="GO:0008360">
    <property type="term" value="P:regulation of cell shape"/>
    <property type="evidence" value="ECO:0007669"/>
    <property type="project" value="UniProtKB-KW"/>
</dbReference>
<dbReference type="EC" id="3.4.-.-" evidence="19"/>
<keyword evidence="5" id="KW-0121">Carboxypeptidase</keyword>
<dbReference type="Gene3D" id="3.40.710.10">
    <property type="entry name" value="DD-peptidase/beta-lactamase superfamily"/>
    <property type="match status" value="1"/>
</dbReference>
<evidence type="ECO:0000256" key="3">
    <source>
        <dbReference type="ARBA" id="ARBA00007739"/>
    </source>
</evidence>
<dbReference type="GO" id="GO:0006508">
    <property type="term" value="P:proteolysis"/>
    <property type="evidence" value="ECO:0007669"/>
    <property type="project" value="UniProtKB-KW"/>
</dbReference>
<keyword evidence="9 19" id="KW-0378">Hydrolase</keyword>
<keyword evidence="8 19" id="KW-0808">Transferase</keyword>
<dbReference type="GO" id="GO:0008955">
    <property type="term" value="F:peptidoglycan glycosyltransferase activity"/>
    <property type="evidence" value="ECO:0007669"/>
    <property type="project" value="UniProtKB-EC"/>
</dbReference>
<evidence type="ECO:0000256" key="9">
    <source>
        <dbReference type="ARBA" id="ARBA00022801"/>
    </source>
</evidence>
<dbReference type="InterPro" id="IPR001264">
    <property type="entry name" value="Glyco_trans_51"/>
</dbReference>
<evidence type="ECO:0000259" key="17">
    <source>
        <dbReference type="Pfam" id="PF00905"/>
    </source>
</evidence>
<comment type="catalytic activity">
    <reaction evidence="16">
        <text>[GlcNAc-(1-&gt;4)-Mur2Ac(oyl-L-Ala-gamma-D-Glu-L-Lys-D-Ala-D-Ala)](n)-di-trans,octa-cis-undecaprenyl diphosphate + beta-D-GlcNAc-(1-&gt;4)-Mur2Ac(oyl-L-Ala-gamma-D-Glu-L-Lys-D-Ala-D-Ala)-di-trans,octa-cis-undecaprenyl diphosphate = [GlcNAc-(1-&gt;4)-Mur2Ac(oyl-L-Ala-gamma-D-Glu-L-Lys-D-Ala-D-Ala)](n+1)-di-trans,octa-cis-undecaprenyl diphosphate + di-trans,octa-cis-undecaprenyl diphosphate + H(+)</text>
        <dbReference type="Rhea" id="RHEA:23708"/>
        <dbReference type="Rhea" id="RHEA-COMP:9602"/>
        <dbReference type="Rhea" id="RHEA-COMP:9603"/>
        <dbReference type="ChEBI" id="CHEBI:15378"/>
        <dbReference type="ChEBI" id="CHEBI:58405"/>
        <dbReference type="ChEBI" id="CHEBI:60033"/>
        <dbReference type="ChEBI" id="CHEBI:78435"/>
        <dbReference type="EC" id="2.4.99.28"/>
    </reaction>
</comment>
<keyword evidence="13" id="KW-0511">Multifunctional enzyme</keyword>
<dbReference type="InterPro" id="IPR023346">
    <property type="entry name" value="Lysozyme-like_dom_sf"/>
</dbReference>
<feature type="domain" description="Penicillin-binding protein transpeptidase" evidence="17">
    <location>
        <begin position="346"/>
        <end position="598"/>
    </location>
</feature>
<dbReference type="PANTHER" id="PTHR32282">
    <property type="entry name" value="BINDING PROTEIN TRANSPEPTIDASE, PUTATIVE-RELATED"/>
    <property type="match status" value="1"/>
</dbReference>
<feature type="domain" description="Glycosyl transferase family 51" evidence="18">
    <location>
        <begin position="61"/>
        <end position="234"/>
    </location>
</feature>
<dbReference type="InterPro" id="IPR001460">
    <property type="entry name" value="PCN-bd_Tpept"/>
</dbReference>
<dbReference type="GO" id="GO:0030288">
    <property type="term" value="C:outer membrane-bounded periplasmic space"/>
    <property type="evidence" value="ECO:0007669"/>
    <property type="project" value="TreeGrafter"/>
</dbReference>
<dbReference type="PANTHER" id="PTHR32282:SF11">
    <property type="entry name" value="PENICILLIN-BINDING PROTEIN 1B"/>
    <property type="match status" value="1"/>
</dbReference>
<dbReference type="KEGG" id="bbev:BBEV_2098"/>
<evidence type="ECO:0000256" key="4">
    <source>
        <dbReference type="ARBA" id="ARBA00022475"/>
    </source>
</evidence>
<evidence type="ECO:0000256" key="11">
    <source>
        <dbReference type="ARBA" id="ARBA00022984"/>
    </source>
</evidence>
<keyword evidence="6" id="KW-0645">Protease</keyword>
<evidence type="ECO:0000259" key="18">
    <source>
        <dbReference type="Pfam" id="PF00912"/>
    </source>
</evidence>
<evidence type="ECO:0000256" key="7">
    <source>
        <dbReference type="ARBA" id="ARBA00022676"/>
    </source>
</evidence>
<proteinExistence type="inferred from homology"/>
<keyword evidence="4" id="KW-1003">Cell membrane</keyword>
<dbReference type="GO" id="GO:0009002">
    <property type="term" value="F:serine-type D-Ala-D-Ala carboxypeptidase activity"/>
    <property type="evidence" value="ECO:0007669"/>
    <property type="project" value="UniProtKB-EC"/>
</dbReference>
<comment type="similarity">
    <text evidence="2">In the C-terminal section; belongs to the transpeptidase family.</text>
</comment>
<sequence length="622" mass="69924">MRLFTGSLFTLLLSSVFVLLFMQVSKEFAAVEGIEEAIDERVSLDDMQLHNNSYILDANHEVVSDIYSGENRIILEYDDIPETLVDLLIATEDRTFRDHPGFDATGIARALMVNLQSDGIEQGASTITQQVARNLYLSHDQTYDRKLTELLYAYEMEQAFDKEEILELYFNSIYFANGVYGIEAAAQYYFNKSTADLSLAEGAFLLAIPNNPAYYNPLNSKERTLLRQERFINNLFDEGGIDEETAIQSKNETIELKTTRKVDDYPDYVSYVYDEFKELVGQSEGYSSRLNSASPEERDRIQEMLNDRVNNLLSDGIIIETALQPSVQETVVSTMNRQLTHNTYQGAFVLIDHQSNEIKAITGGQDYNKFDFHRGHKAFRQPGSAFKPLLVYGPLLDETRLRPSSVIDAGPFERDGYSPVNFGGAVYGKSSILNALTHSYNTAAVRMLDMIGVDKGFQFIEQLGFSRITPADYRLPASLGGLTYGTSVLEMTRAYTVFQRDGVYRPARAIKRVTTIDGEVLYEWADEAHQVFTPDGTRHMKSMLANIVNEGTARPLNLSGYSYVGGKTGTSNDFNDLWFIGSADHYTAGVWVGYDNPKSLESQSNAHLSIWEAVMNALAQNQ</sequence>